<comment type="caution">
    <text evidence="2">The sequence shown here is derived from an EMBL/GenBank/DDBJ whole genome shotgun (WGS) entry which is preliminary data.</text>
</comment>
<dbReference type="SUPFAM" id="SSF55874">
    <property type="entry name" value="ATPase domain of HSP90 chaperone/DNA topoisomerase II/histidine kinase"/>
    <property type="match status" value="1"/>
</dbReference>
<dbReference type="InterPro" id="IPR052957">
    <property type="entry name" value="Auxin_embryo_med"/>
</dbReference>
<evidence type="ECO:0000313" key="2">
    <source>
        <dbReference type="EMBL" id="OAL29177.1"/>
    </source>
</evidence>
<evidence type="ECO:0008006" key="4">
    <source>
        <dbReference type="Google" id="ProtNLM"/>
    </source>
</evidence>
<feature type="region of interest" description="Disordered" evidence="1">
    <location>
        <begin position="1326"/>
        <end position="1399"/>
    </location>
</feature>
<feature type="compositionally biased region" description="Polar residues" evidence="1">
    <location>
        <begin position="1375"/>
        <end position="1399"/>
    </location>
</feature>
<sequence length="1654" mass="187654">MPKAGFSRDGRPLDVAAARDEIHRIRRDRGIIDDYDESQILKTDSSFQEDYRRRAAEHRALYARYTRTLIYELLQNGDDSCYANDVEPSITFRIKPSELIIESNEQGFTLENVESICDTGKSSKARNADTTGEKGLGFKSVFGIADYVHIQSGLWSFRFEHSQGEEGVGMITPVWTDVTSRLPSNVGTRLTLRYSDQRNLFAKRLVSEFEELPRTIMFALRKLKKLVVVVDGVTGRSDQITFEKDGDLRSDEIRINTTVTGKFGAHKSATTWLKLFQHTVTDLPSDTHRTSSESDVTVAFEVDSNGLPVIPANGQHVFAYLPVQRIIQLPFLINADFVLTANRESVPDTDWNYALRDGVSSAFIGLVNKIVTSGDPLEFTWMRYLPESPMQGLWEVLEEAIKFGLWSDEIRIIRSRRNNLRSIKRIRVLPYWFIHDNEPIVADTDHDIYLSDDYETNDVRILHQFGAAQISSKQILVRIQLGLSQSAERPIHDIPLDDSWHTAFAALILRLLWRDKIKNIVEELRIIPLDDNDWVSPLSLLVDPVYLPYLVDEDSVSIKVPDGLGFKKLHETATADGYRASFYNSLGITSCDPDAVIARILDTHQSGTRTGTVFTFKTDLEILFWFGKRLSLSMSSQSRLILVSDKNKPLPGSCLFFPSEDNYHAEKLLAATPEEDLHKCRYGILAKQYLESQVSNHIRHGLDWRSYLQRSGVKYFPDLAGKVPVGWELHSLMRLIARDNPNSFVANLKAHWSDYRVDASRIKNNLKNVWVPCLNDSTQRLCDTILPTQELMDRSRDTNLINLLPFLKLPGDFDTQQSEAWFFLKEFGVICEVNTNFYLRAISLLAGLGEGQLLPTCEKIYSGIAQTTAVGDAKAVQQEFATRPLIRSKTTEEAWYRSTDCIWEGPSFLQAKQALSPLYEANQSASSFFKTILEMRDVSYNDLIDELKMLSTKVTTESRLTESEAPKVYAALDAMASSEPVIEAIRQEFNGNGLIYVGQKWLKPSECLWNCTVTISGRLPLDHVYPGLKKFFVDKMKVRTMNINVLLQELGKGAKKTSPNVDEIKRIIHTIGELLSSDPEVEVNEEQLRTLEKTAFLPVRGPDGLKLFSVDQAFTINDHQRYGQLFENKAKILDFGHEEMTSLYPLFGLLDLEDRFLSSLAKSKTTVGKSTAHQGLEHYIRDRAYALSCCANNYNSSEYYNRKTTMHNSLLAAEVFVCEEMWTELVLPEKYGSVIVQSDRAVVDIRFLDGKLTIYVPSDYDSLYSCFHTELPQELAKVLSIDNERAVKVIYRILNDTKKDLDTIMKDEDLPEYPWFEKPASSLQTVPFPALGGTEPNSSSMPTPASPTEASSDQDDDDDGSGDDNDVVVTRVDQRSTAPYSQVESSIRPSVHAQSTDSQHTIWEEVARDQQYKRLLREVIRQARRGGRSHQRRGESLSLDEIDEALDELGYPPADYAAFYRTFGDTGNGRFEDNARVGAAGELYVFELLKACGVTNFSIDNWQSSIRHYVNILPEYADEPAWHGREISDVMYEGNCPRLMEFLGDNTTFPYPAWLGHESGGTSMSRPVVNYHIEVKTTSGPCSTPFFMSSNQYRLMRDKACPNDSTTAPRDLYLIMRVFNLFSSRIGLQVYVNPWHLRETALEFVADPWKVVPM</sequence>
<feature type="compositionally biased region" description="Acidic residues" evidence="1">
    <location>
        <begin position="1352"/>
        <end position="1366"/>
    </location>
</feature>
<dbReference type="PANTHER" id="PTHR32387">
    <property type="entry name" value="WU:FJ29H11"/>
    <property type="match status" value="1"/>
</dbReference>
<dbReference type="OrthoDB" id="1262810at2759"/>
<dbReference type="Gene3D" id="3.30.565.10">
    <property type="entry name" value="Histidine kinase-like ATPase, C-terminal domain"/>
    <property type="match status" value="1"/>
</dbReference>
<dbReference type="NCBIfam" id="NF047352">
    <property type="entry name" value="P_loop_sacsin"/>
    <property type="match status" value="1"/>
</dbReference>
<feature type="compositionally biased region" description="Polar residues" evidence="1">
    <location>
        <begin position="1335"/>
        <end position="1350"/>
    </location>
</feature>
<protein>
    <recommendedName>
        <fullName evidence="4">Protein NO VEIN C-terminal domain-containing protein</fullName>
    </recommendedName>
</protein>
<name>A0A178CI40_9EURO</name>
<dbReference type="GeneID" id="34592629"/>
<dbReference type="RefSeq" id="XP_022496490.1">
    <property type="nucleotide sequence ID" value="XM_022647501.1"/>
</dbReference>
<keyword evidence="3" id="KW-1185">Reference proteome</keyword>
<reference evidence="2 3" key="1">
    <citation type="submission" date="2016-03" db="EMBL/GenBank/DDBJ databases">
        <title>The draft genome sequence of Fonsecaea nubica causative agent of cutaneous subcutaneous infection in human host.</title>
        <authorList>
            <person name="Costa F."/>
            <person name="Sybren D.H."/>
            <person name="Raittz R.T."/>
            <person name="Weiss V.A."/>
            <person name="Leao A.C."/>
            <person name="Gomes R."/>
            <person name="De Souza E.M."/>
            <person name="Pedrosa F.O."/>
            <person name="Steffens M.B."/>
            <person name="Bombassaro A."/>
            <person name="Tadra-Sfeir M.Z."/>
            <person name="Moreno L.F."/>
            <person name="Najafzadeh M.J."/>
            <person name="Felipe M.S."/>
            <person name="Teixeira M."/>
            <person name="Sun J."/>
            <person name="Xi L."/>
            <person name="Castro M.A."/>
            <person name="Vicente V.A."/>
        </authorList>
    </citation>
    <scope>NUCLEOTIDE SEQUENCE [LARGE SCALE GENOMIC DNA]</scope>
    <source>
        <strain evidence="2 3">CBS 269.64</strain>
    </source>
</reference>
<dbReference type="Proteomes" id="UP000185904">
    <property type="component" value="Unassembled WGS sequence"/>
</dbReference>
<organism evidence="2 3">
    <name type="scientific">Fonsecaea nubica</name>
    <dbReference type="NCBI Taxonomy" id="856822"/>
    <lineage>
        <taxon>Eukaryota</taxon>
        <taxon>Fungi</taxon>
        <taxon>Dikarya</taxon>
        <taxon>Ascomycota</taxon>
        <taxon>Pezizomycotina</taxon>
        <taxon>Eurotiomycetes</taxon>
        <taxon>Chaetothyriomycetidae</taxon>
        <taxon>Chaetothyriales</taxon>
        <taxon>Herpotrichiellaceae</taxon>
        <taxon>Fonsecaea</taxon>
    </lineage>
</organism>
<dbReference type="InterPro" id="IPR036890">
    <property type="entry name" value="HATPase_C_sf"/>
</dbReference>
<proteinExistence type="predicted"/>
<evidence type="ECO:0000313" key="3">
    <source>
        <dbReference type="Proteomes" id="UP000185904"/>
    </source>
</evidence>
<dbReference type="EMBL" id="LVCJ01000083">
    <property type="protein sequence ID" value="OAL29177.1"/>
    <property type="molecule type" value="Genomic_DNA"/>
</dbReference>
<dbReference type="PANTHER" id="PTHR32387:SF0">
    <property type="entry name" value="PROTEIN NO VEIN"/>
    <property type="match status" value="1"/>
</dbReference>
<accession>A0A178CI40</accession>
<gene>
    <name evidence="2" type="ORF">AYO20_09230</name>
</gene>
<evidence type="ECO:0000256" key="1">
    <source>
        <dbReference type="SAM" id="MobiDB-lite"/>
    </source>
</evidence>